<dbReference type="Gene3D" id="2.60.120.200">
    <property type="match status" value="1"/>
</dbReference>
<keyword evidence="2 4" id="KW-0378">Hydrolase</keyword>
<dbReference type="AlphaFoldDB" id="A0A0C3GQH0"/>
<dbReference type="GO" id="GO:0005975">
    <property type="term" value="P:carbohydrate metabolic process"/>
    <property type="evidence" value="ECO:0007669"/>
    <property type="project" value="InterPro"/>
</dbReference>
<accession>A0A0C3GQH0</accession>
<dbReference type="GO" id="GO:0004553">
    <property type="term" value="F:hydrolase activity, hydrolyzing O-glycosyl compounds"/>
    <property type="evidence" value="ECO:0007669"/>
    <property type="project" value="InterPro"/>
</dbReference>
<dbReference type="InterPro" id="IPR013320">
    <property type="entry name" value="ConA-like_dom_sf"/>
</dbReference>
<dbReference type="InterPro" id="IPR023296">
    <property type="entry name" value="Glyco_hydro_beta-prop_sf"/>
</dbReference>
<dbReference type="PANTHER" id="PTHR42812">
    <property type="entry name" value="BETA-XYLOSIDASE"/>
    <property type="match status" value="1"/>
</dbReference>
<proteinExistence type="inferred from homology"/>
<evidence type="ECO:0000256" key="4">
    <source>
        <dbReference type="RuleBase" id="RU361187"/>
    </source>
</evidence>
<dbReference type="Pfam" id="PF17851">
    <property type="entry name" value="GH43_C2"/>
    <property type="match status" value="1"/>
</dbReference>
<dbReference type="HOGENOM" id="CLU_016508_1_1_1"/>
<evidence type="ECO:0000313" key="8">
    <source>
        <dbReference type="Proteomes" id="UP000054321"/>
    </source>
</evidence>
<dbReference type="EMBL" id="KN832880">
    <property type="protein sequence ID" value="KIM98285.1"/>
    <property type="molecule type" value="Genomic_DNA"/>
</dbReference>
<keyword evidence="5" id="KW-0732">Signal</keyword>
<organism evidence="7 8">
    <name type="scientific">Oidiodendron maius (strain Zn)</name>
    <dbReference type="NCBI Taxonomy" id="913774"/>
    <lineage>
        <taxon>Eukaryota</taxon>
        <taxon>Fungi</taxon>
        <taxon>Dikarya</taxon>
        <taxon>Ascomycota</taxon>
        <taxon>Pezizomycotina</taxon>
        <taxon>Leotiomycetes</taxon>
        <taxon>Leotiomycetes incertae sedis</taxon>
        <taxon>Myxotrichaceae</taxon>
        <taxon>Oidiodendron</taxon>
    </lineage>
</organism>
<dbReference type="SUPFAM" id="SSF49899">
    <property type="entry name" value="Concanavalin A-like lectins/glucanases"/>
    <property type="match status" value="1"/>
</dbReference>
<comment type="similarity">
    <text evidence="1 4">Belongs to the glycosyl hydrolase 43 family.</text>
</comment>
<dbReference type="PANTHER" id="PTHR42812:SF15">
    <property type="entry name" value="HYDROLASE, PUTATIVE (AFU_ORTHOLOGUE AFUA_2G00930)-RELATED"/>
    <property type="match status" value="1"/>
</dbReference>
<dbReference type="InterPro" id="IPR051795">
    <property type="entry name" value="Glycosyl_Hydrlase_43"/>
</dbReference>
<evidence type="ECO:0000256" key="2">
    <source>
        <dbReference type="ARBA" id="ARBA00022801"/>
    </source>
</evidence>
<evidence type="ECO:0000313" key="7">
    <source>
        <dbReference type="EMBL" id="KIM98285.1"/>
    </source>
</evidence>
<dbReference type="InterPro" id="IPR006710">
    <property type="entry name" value="Glyco_hydro_43"/>
</dbReference>
<gene>
    <name evidence="7" type="ORF">OIDMADRAFT_167118</name>
</gene>
<evidence type="ECO:0000256" key="5">
    <source>
        <dbReference type="SAM" id="SignalP"/>
    </source>
</evidence>
<evidence type="ECO:0000256" key="1">
    <source>
        <dbReference type="ARBA" id="ARBA00009865"/>
    </source>
</evidence>
<keyword evidence="8" id="KW-1185">Reference proteome</keyword>
<protein>
    <submittedName>
        <fullName evidence="7">Glycoside hydrolase family 43 protein</fullName>
    </submittedName>
</protein>
<dbReference type="CDD" id="cd09001">
    <property type="entry name" value="GH43_FsAxh1-like"/>
    <property type="match status" value="1"/>
</dbReference>
<reference evidence="8" key="2">
    <citation type="submission" date="2015-01" db="EMBL/GenBank/DDBJ databases">
        <title>Evolutionary Origins and Diversification of the Mycorrhizal Mutualists.</title>
        <authorList>
            <consortium name="DOE Joint Genome Institute"/>
            <consortium name="Mycorrhizal Genomics Consortium"/>
            <person name="Kohler A."/>
            <person name="Kuo A."/>
            <person name="Nagy L.G."/>
            <person name="Floudas D."/>
            <person name="Copeland A."/>
            <person name="Barry K.W."/>
            <person name="Cichocki N."/>
            <person name="Veneault-Fourrey C."/>
            <person name="LaButti K."/>
            <person name="Lindquist E.A."/>
            <person name="Lipzen A."/>
            <person name="Lundell T."/>
            <person name="Morin E."/>
            <person name="Murat C."/>
            <person name="Riley R."/>
            <person name="Ohm R."/>
            <person name="Sun H."/>
            <person name="Tunlid A."/>
            <person name="Henrissat B."/>
            <person name="Grigoriev I.V."/>
            <person name="Hibbett D.S."/>
            <person name="Martin F."/>
        </authorList>
    </citation>
    <scope>NUCLEOTIDE SEQUENCE [LARGE SCALE GENOMIC DNA]</scope>
    <source>
        <strain evidence="8">Zn</strain>
    </source>
</reference>
<feature type="domain" description="Beta-xylosidase C-terminal Concanavalin A-like" evidence="6">
    <location>
        <begin position="336"/>
        <end position="538"/>
    </location>
</feature>
<evidence type="ECO:0000259" key="6">
    <source>
        <dbReference type="Pfam" id="PF17851"/>
    </source>
</evidence>
<dbReference type="InterPro" id="IPR041542">
    <property type="entry name" value="GH43_C2"/>
</dbReference>
<dbReference type="SUPFAM" id="SSF75005">
    <property type="entry name" value="Arabinanase/levansucrase/invertase"/>
    <property type="match status" value="1"/>
</dbReference>
<dbReference type="Proteomes" id="UP000054321">
    <property type="component" value="Unassembled WGS sequence"/>
</dbReference>
<dbReference type="STRING" id="913774.A0A0C3GQH0"/>
<evidence type="ECO:0000256" key="3">
    <source>
        <dbReference type="ARBA" id="ARBA00023295"/>
    </source>
</evidence>
<dbReference type="Pfam" id="PF04616">
    <property type="entry name" value="Glyco_hydro_43"/>
    <property type="match status" value="1"/>
</dbReference>
<sequence>MRLLFNLITAAFAASFSAASPGAIQERASTFSNPVLWEDLPDIDVFCVGDVFYYSSSTFAYSPGAPVLKSYDLVNWEFVSHSVPTLAFGSQYNLNNATDRAYVKGIYASTLRYRHSNDMFYWIGCVEGTTYIYTSAGSGAGRNGGEAAFWDWKQSAVLNKCYYDCGLLIDDDDTMYVSYGSTNIYVAQLSKDGLSEVRSQQVYTGGSNFIEGSHIYKINGYYWIAPTKVPTGEWILRSKSPWGPYEQRVLFDRIEGPLSNAGFAHQGGMVQTASGDWWYMAFMDSYPGGRIPVLAPLTWSTDGWPQLVEDSNGNWGSSYSIPVHTRKKVMAPTGTDHFMGQALSDQWEWNHNPDKSKWHMAGGSGGLVLRTATVTDDLFTARNTLTHRIIGPNSVATFAFDISEMQDGDRAGAALFRDTSAYIGIHKSGSTAQLVMVNGLALGANWLTVNEGSVAATGPAVSLSNLWLRVAADITPALYEDPVRQATFSYSTDGTSFTQLGPAYLLNNTVEYFTGYRYAAFNFATKRLGGQVTLKSFSMEFPGNATSPSF</sequence>
<feature type="signal peptide" evidence="5">
    <location>
        <begin position="1"/>
        <end position="19"/>
    </location>
</feature>
<keyword evidence="3 4" id="KW-0326">Glycosidase</keyword>
<dbReference type="OrthoDB" id="2139957at2759"/>
<name>A0A0C3GQH0_OIDMZ</name>
<dbReference type="InParanoid" id="A0A0C3GQH0"/>
<dbReference type="Gene3D" id="2.115.10.20">
    <property type="entry name" value="Glycosyl hydrolase domain, family 43"/>
    <property type="match status" value="1"/>
</dbReference>
<reference evidence="7 8" key="1">
    <citation type="submission" date="2014-04" db="EMBL/GenBank/DDBJ databases">
        <authorList>
            <consortium name="DOE Joint Genome Institute"/>
            <person name="Kuo A."/>
            <person name="Martino E."/>
            <person name="Perotto S."/>
            <person name="Kohler A."/>
            <person name="Nagy L.G."/>
            <person name="Floudas D."/>
            <person name="Copeland A."/>
            <person name="Barry K.W."/>
            <person name="Cichocki N."/>
            <person name="Veneault-Fourrey C."/>
            <person name="LaButti K."/>
            <person name="Lindquist E.A."/>
            <person name="Lipzen A."/>
            <person name="Lundell T."/>
            <person name="Morin E."/>
            <person name="Murat C."/>
            <person name="Sun H."/>
            <person name="Tunlid A."/>
            <person name="Henrissat B."/>
            <person name="Grigoriev I.V."/>
            <person name="Hibbett D.S."/>
            <person name="Martin F."/>
            <person name="Nordberg H.P."/>
            <person name="Cantor M.N."/>
            <person name="Hua S.X."/>
        </authorList>
    </citation>
    <scope>NUCLEOTIDE SEQUENCE [LARGE SCALE GENOMIC DNA]</scope>
    <source>
        <strain evidence="7 8">Zn</strain>
    </source>
</reference>
<feature type="chain" id="PRO_5002177807" evidence="5">
    <location>
        <begin position="20"/>
        <end position="550"/>
    </location>
</feature>